<proteinExistence type="predicted"/>
<dbReference type="SUPFAM" id="SSF53807">
    <property type="entry name" value="Helical backbone' metal receptor"/>
    <property type="match status" value="1"/>
</dbReference>
<dbReference type="SMART" id="SM00342">
    <property type="entry name" value="HTH_ARAC"/>
    <property type="match status" value="1"/>
</dbReference>
<dbReference type="RefSeq" id="WP_188890079.1">
    <property type="nucleotide sequence ID" value="NZ_BMHY01000005.1"/>
</dbReference>
<dbReference type="InterPro" id="IPR018060">
    <property type="entry name" value="HTH_AraC"/>
</dbReference>
<dbReference type="EMBL" id="BMHY01000005">
    <property type="protein sequence ID" value="GGG72733.1"/>
    <property type="molecule type" value="Genomic_DNA"/>
</dbReference>
<dbReference type="Proteomes" id="UP000600247">
    <property type="component" value="Unassembled WGS sequence"/>
</dbReference>
<keyword evidence="4" id="KW-0804">Transcription</keyword>
<dbReference type="Gene3D" id="3.40.50.1980">
    <property type="entry name" value="Nitrogenase molybdenum iron protein domain"/>
    <property type="match status" value="2"/>
</dbReference>
<name>A0A917HAL5_9BACL</name>
<dbReference type="InterPro" id="IPR037923">
    <property type="entry name" value="HTH-like"/>
</dbReference>
<protein>
    <submittedName>
        <fullName evidence="6">HTH-type transcriptional activator Btr</fullName>
    </submittedName>
</protein>
<dbReference type="InterPro" id="IPR009057">
    <property type="entry name" value="Homeodomain-like_sf"/>
</dbReference>
<evidence type="ECO:0000256" key="1">
    <source>
        <dbReference type="ARBA" id="ARBA00023015"/>
    </source>
</evidence>
<dbReference type="InterPro" id="IPR018062">
    <property type="entry name" value="HTH_AraC-typ_CS"/>
</dbReference>
<dbReference type="PANTHER" id="PTHR46796">
    <property type="entry name" value="HTH-TYPE TRANSCRIPTIONAL ACTIVATOR RHAS-RELATED"/>
    <property type="match status" value="1"/>
</dbReference>
<dbReference type="GO" id="GO:0003700">
    <property type="term" value="F:DNA-binding transcription factor activity"/>
    <property type="evidence" value="ECO:0007669"/>
    <property type="project" value="InterPro"/>
</dbReference>
<keyword evidence="3" id="KW-0010">Activator</keyword>
<keyword evidence="2" id="KW-0238">DNA-binding</keyword>
<dbReference type="AlphaFoldDB" id="A0A917HAL5"/>
<keyword evidence="7" id="KW-1185">Reference proteome</keyword>
<organism evidence="6 7">
    <name type="scientific">Paenibacillus radicis</name>
    <name type="common">ex Gao et al. 2016</name>
    <dbReference type="NCBI Taxonomy" id="1737354"/>
    <lineage>
        <taxon>Bacteria</taxon>
        <taxon>Bacillati</taxon>
        <taxon>Bacillota</taxon>
        <taxon>Bacilli</taxon>
        <taxon>Bacillales</taxon>
        <taxon>Paenibacillaceae</taxon>
        <taxon>Paenibacillus</taxon>
    </lineage>
</organism>
<evidence type="ECO:0000259" key="5">
    <source>
        <dbReference type="PROSITE" id="PS01124"/>
    </source>
</evidence>
<evidence type="ECO:0000313" key="7">
    <source>
        <dbReference type="Proteomes" id="UP000600247"/>
    </source>
</evidence>
<evidence type="ECO:0000256" key="2">
    <source>
        <dbReference type="ARBA" id="ARBA00023125"/>
    </source>
</evidence>
<dbReference type="SUPFAM" id="SSF51215">
    <property type="entry name" value="Regulatory protein AraC"/>
    <property type="match status" value="1"/>
</dbReference>
<evidence type="ECO:0000256" key="3">
    <source>
        <dbReference type="ARBA" id="ARBA00023159"/>
    </source>
</evidence>
<dbReference type="SUPFAM" id="SSF46689">
    <property type="entry name" value="Homeodomain-like"/>
    <property type="match status" value="2"/>
</dbReference>
<dbReference type="GO" id="GO:0043565">
    <property type="term" value="F:sequence-specific DNA binding"/>
    <property type="evidence" value="ECO:0007669"/>
    <property type="project" value="InterPro"/>
</dbReference>
<evidence type="ECO:0000313" key="6">
    <source>
        <dbReference type="EMBL" id="GGG72733.1"/>
    </source>
</evidence>
<dbReference type="Pfam" id="PF01497">
    <property type="entry name" value="Peripla_BP_2"/>
    <property type="match status" value="1"/>
</dbReference>
<feature type="domain" description="HTH araC/xylS-type" evidence="5">
    <location>
        <begin position="183"/>
        <end position="282"/>
    </location>
</feature>
<sequence>MTFSNTYMNSNPISDLQHYAAGQVCYKLLNVETVKNTLSGGSERNFIQSRFHVLLLSKTSHGRLVINGRYYPLRQGGVYVCPPGQLIEADTVGSGNEPGLLLLHFEGFFMPKEEPDLQGDWRFPFAGEAVVHPASSVLHLFDFLHAGWSEGKQSARLRCEAGLLELLSLVLGYQEQQMELALETAKMELERNYKEDITIDQLAAIAGLSRFHFMRLFKERYGRGIMEYRTELRLMEAKRMMTAPEAPSFAAIADAIGYKNETYFRNLFKKQTGIPPAAYQKNQKCKIAAYSWINIGQLLPLQIIPFAAPVDHYWTDYYRNRYSYEIKLLLSHHYEFNLEILREAEPDYIIGIDHFIPADEQQKLKNIAPTLLLPWKGDWREHLSLTAAFIGREEEAGRWLERYEQKASIIRKQLGPMTRRDTVAVFIVSKGQLHVWGRKAGTVLYNDLQLSMPPTVADIDWLEPVELQHLEAYYADRILVHVEEDPLSQAYWSHLSRHRDWKRLVSACGPKLQVFSGNDLFKAPWNEYSAHYCERFLHEAPGLFRIAGAAF</sequence>
<dbReference type="Gene3D" id="1.10.10.60">
    <property type="entry name" value="Homeodomain-like"/>
    <property type="match status" value="2"/>
</dbReference>
<accession>A0A917HAL5</accession>
<dbReference type="Pfam" id="PF12833">
    <property type="entry name" value="HTH_18"/>
    <property type="match status" value="1"/>
</dbReference>
<dbReference type="InterPro" id="IPR002491">
    <property type="entry name" value="ABC_transptr_periplasmic_BD"/>
</dbReference>
<dbReference type="PANTHER" id="PTHR46796:SF6">
    <property type="entry name" value="ARAC SUBFAMILY"/>
    <property type="match status" value="1"/>
</dbReference>
<reference evidence="6 7" key="1">
    <citation type="journal article" date="2014" name="Int. J. Syst. Evol. Microbiol.">
        <title>Complete genome sequence of Corynebacterium casei LMG S-19264T (=DSM 44701T), isolated from a smear-ripened cheese.</title>
        <authorList>
            <consortium name="US DOE Joint Genome Institute (JGI-PGF)"/>
            <person name="Walter F."/>
            <person name="Albersmeier A."/>
            <person name="Kalinowski J."/>
            <person name="Ruckert C."/>
        </authorList>
    </citation>
    <scope>NUCLEOTIDE SEQUENCE [LARGE SCALE GENOMIC DNA]</scope>
    <source>
        <strain evidence="6 7">CGMCC 1.15286</strain>
    </source>
</reference>
<dbReference type="InterPro" id="IPR050204">
    <property type="entry name" value="AraC_XylS_family_regulators"/>
</dbReference>
<keyword evidence="1" id="KW-0805">Transcription regulation</keyword>
<dbReference type="PROSITE" id="PS00041">
    <property type="entry name" value="HTH_ARAC_FAMILY_1"/>
    <property type="match status" value="1"/>
</dbReference>
<evidence type="ECO:0000256" key="4">
    <source>
        <dbReference type="ARBA" id="ARBA00023163"/>
    </source>
</evidence>
<dbReference type="PROSITE" id="PS01124">
    <property type="entry name" value="HTH_ARAC_FAMILY_2"/>
    <property type="match status" value="1"/>
</dbReference>
<comment type="caution">
    <text evidence="6">The sequence shown here is derived from an EMBL/GenBank/DDBJ whole genome shotgun (WGS) entry which is preliminary data.</text>
</comment>
<gene>
    <name evidence="6" type="primary">btr</name>
    <name evidence="6" type="ORF">GCM10010918_30810</name>
</gene>